<comment type="caution">
    <text evidence="3">The sequence shown here is derived from an EMBL/GenBank/DDBJ whole genome shotgun (WGS) entry which is preliminary data.</text>
</comment>
<reference evidence="3" key="1">
    <citation type="submission" date="2022-10" db="EMBL/GenBank/DDBJ databases">
        <authorList>
            <person name="Yue Y."/>
        </authorList>
    </citation>
    <scope>NUCLEOTIDE SEQUENCE</scope>
    <source>
        <strain evidence="3">Z654</strain>
    </source>
</reference>
<dbReference type="PROSITE" id="PS51898">
    <property type="entry name" value="TYR_RECOMBINASE"/>
    <property type="match status" value="1"/>
</dbReference>
<gene>
    <name evidence="3" type="ORF">OH136_16095</name>
</gene>
<dbReference type="InterPro" id="IPR002104">
    <property type="entry name" value="Integrase_catalytic"/>
</dbReference>
<dbReference type="GO" id="GO:0015074">
    <property type="term" value="P:DNA integration"/>
    <property type="evidence" value="ECO:0007669"/>
    <property type="project" value="InterPro"/>
</dbReference>
<evidence type="ECO:0000313" key="3">
    <source>
        <dbReference type="EMBL" id="MCV6826084.1"/>
    </source>
</evidence>
<dbReference type="Gene3D" id="1.10.443.10">
    <property type="entry name" value="Intergrase catalytic core"/>
    <property type="match status" value="1"/>
</dbReference>
<feature type="domain" description="Tyr recombinase" evidence="2">
    <location>
        <begin position="151"/>
        <end position="338"/>
    </location>
</feature>
<dbReference type="AlphaFoldDB" id="A0AAE3J275"/>
<dbReference type="Proteomes" id="UP001208041">
    <property type="component" value="Unassembled WGS sequence"/>
</dbReference>
<proteinExistence type="predicted"/>
<accession>A0AAE3J275</accession>
<dbReference type="GO" id="GO:0003677">
    <property type="term" value="F:DNA binding"/>
    <property type="evidence" value="ECO:0007669"/>
    <property type="project" value="InterPro"/>
</dbReference>
<dbReference type="GO" id="GO:0006310">
    <property type="term" value="P:DNA recombination"/>
    <property type="evidence" value="ECO:0007669"/>
    <property type="project" value="UniProtKB-KW"/>
</dbReference>
<sequence length="349" mass="39585">MRRLSLRFEEWPEADRTMWAELTTKAGPLDPRGPLSHLEEPSRGNLVTSYGYWLGWLNANHPGAFVESPVERATPERVTAWMTCVSHLRPDTRLACLEKALRVLKAYAPDHDWTMQIRLASLLRHELHTSPSTRKRGRIIASDVLFQAGLSLVEDLNSGGTPASLKEAQQRRDGVMIMMLAVLPMRRRSFVALELGQTLTVSGDRISVVLETPDTKNHRVWETEVPASLASPLLSYIRDVRPWFLTRRDTQHMRLWSNDSGRPYCAIHLGARITRLTEKYVGARVCPHLFRDCAATTLAYDSPDAARLIRALLGHSTFRTAERHYNQARAINDGRTYASLLEDIRKGTK</sequence>
<evidence type="ECO:0000259" key="2">
    <source>
        <dbReference type="PROSITE" id="PS51898"/>
    </source>
</evidence>
<name>A0AAE3J275_9RHOB</name>
<evidence type="ECO:0000256" key="1">
    <source>
        <dbReference type="ARBA" id="ARBA00023172"/>
    </source>
</evidence>
<protein>
    <recommendedName>
        <fullName evidence="2">Tyr recombinase domain-containing protein</fullName>
    </recommendedName>
</protein>
<organism evidence="3 4">
    <name type="scientific">Halocynthiibacter halioticoli</name>
    <dbReference type="NCBI Taxonomy" id="2986804"/>
    <lineage>
        <taxon>Bacteria</taxon>
        <taxon>Pseudomonadati</taxon>
        <taxon>Pseudomonadota</taxon>
        <taxon>Alphaproteobacteria</taxon>
        <taxon>Rhodobacterales</taxon>
        <taxon>Paracoccaceae</taxon>
        <taxon>Halocynthiibacter</taxon>
    </lineage>
</organism>
<keyword evidence="1" id="KW-0233">DNA recombination</keyword>
<dbReference type="InterPro" id="IPR013762">
    <property type="entry name" value="Integrase-like_cat_sf"/>
</dbReference>
<evidence type="ECO:0000313" key="4">
    <source>
        <dbReference type="Proteomes" id="UP001208041"/>
    </source>
</evidence>
<dbReference type="SUPFAM" id="SSF56349">
    <property type="entry name" value="DNA breaking-rejoining enzymes"/>
    <property type="match status" value="1"/>
</dbReference>
<dbReference type="InterPro" id="IPR011010">
    <property type="entry name" value="DNA_brk_join_enz"/>
</dbReference>
<dbReference type="EMBL" id="JAOYFC010000009">
    <property type="protein sequence ID" value="MCV6826084.1"/>
    <property type="molecule type" value="Genomic_DNA"/>
</dbReference>
<keyword evidence="4" id="KW-1185">Reference proteome</keyword>
<dbReference type="RefSeq" id="WP_263955050.1">
    <property type="nucleotide sequence ID" value="NZ_JAOYFC010000009.1"/>
</dbReference>